<accession>A0AB37YXX6</accession>
<evidence type="ECO:0000313" key="2">
    <source>
        <dbReference type="Proteomes" id="UP000195728"/>
    </source>
</evidence>
<comment type="caution">
    <text evidence="1">The sequence shown here is derived from an EMBL/GenBank/DDBJ whole genome shotgun (WGS) entry which is preliminary data.</text>
</comment>
<dbReference type="Proteomes" id="UP000195728">
    <property type="component" value="Unassembled WGS sequence"/>
</dbReference>
<evidence type="ECO:0000313" key="1">
    <source>
        <dbReference type="EMBL" id="SCC59633.1"/>
    </source>
</evidence>
<dbReference type="RefSeq" id="WP_044784514.1">
    <property type="nucleotide sequence ID" value="NZ_FMBG01000021.1"/>
</dbReference>
<gene>
    <name evidence="1" type="ORF">BC10311_04846</name>
</gene>
<dbReference type="InterPro" id="IPR046897">
    <property type="entry name" value="ABC-3C_MC6"/>
</dbReference>
<dbReference type="Pfam" id="PF20293">
    <property type="entry name" value="MC6"/>
    <property type="match status" value="1"/>
</dbReference>
<protein>
    <submittedName>
        <fullName evidence="1">YydC</fullName>
    </submittedName>
</protein>
<proteinExistence type="predicted"/>
<organism evidence="1 2">
    <name type="scientific">Bacillus wiedmannii</name>
    <dbReference type="NCBI Taxonomy" id="1890302"/>
    <lineage>
        <taxon>Bacteria</taxon>
        <taxon>Bacillati</taxon>
        <taxon>Bacillota</taxon>
        <taxon>Bacilli</taxon>
        <taxon>Bacillales</taxon>
        <taxon>Bacillaceae</taxon>
        <taxon>Bacillus</taxon>
        <taxon>Bacillus cereus group</taxon>
    </lineage>
</organism>
<dbReference type="EMBL" id="FMBG01000021">
    <property type="protein sequence ID" value="SCC59633.1"/>
    <property type="molecule type" value="Genomic_DNA"/>
</dbReference>
<reference evidence="1 2" key="1">
    <citation type="submission" date="2016-08" db="EMBL/GenBank/DDBJ databases">
        <authorList>
            <person name="Loux V."/>
            <person name="Rue O."/>
        </authorList>
    </citation>
    <scope>NUCLEOTIDE SEQUENCE [LARGE SCALE GENOMIC DNA]</scope>
    <source>
        <strain evidence="1 2">WSBC_10311</strain>
    </source>
</reference>
<sequence length="135" mass="15921">MEGLRLTADCILRDSIYAYFKKNKAVTTNSKNVVVPFLKNINLNFDKKERLAMKYFLLNKQSTVEENVMFTAKILYEQIGDSKLHIDELFLEFIKKQDITLNLNIERVLYLALTFLFTIGKIKFNDNMIERVEKK</sequence>
<dbReference type="AlphaFoldDB" id="A0AB37YXX6"/>
<name>A0AB37YXX6_9BACI</name>